<evidence type="ECO:0000256" key="1">
    <source>
        <dbReference type="SAM" id="MobiDB-lite"/>
    </source>
</evidence>
<accession>A0A2S4WGV9</accession>
<gene>
    <name evidence="3" type="ORF">PSHT_03020</name>
</gene>
<dbReference type="GO" id="GO:0046983">
    <property type="term" value="F:protein dimerization activity"/>
    <property type="evidence" value="ECO:0007669"/>
    <property type="project" value="InterPro"/>
</dbReference>
<proteinExistence type="predicted"/>
<reference evidence="3 4" key="1">
    <citation type="submission" date="2017-12" db="EMBL/GenBank/DDBJ databases">
        <title>Gene loss provides genomic basis for host adaptation in cereal stripe rust fungi.</title>
        <authorList>
            <person name="Xia C."/>
        </authorList>
    </citation>
    <scope>NUCLEOTIDE SEQUENCE [LARGE SCALE GENOMIC DNA]</scope>
    <source>
        <strain evidence="3 4">93TX-2</strain>
    </source>
</reference>
<dbReference type="SUPFAM" id="SSF53098">
    <property type="entry name" value="Ribonuclease H-like"/>
    <property type="match status" value="1"/>
</dbReference>
<feature type="domain" description="HAT C-terminal dimerisation" evidence="2">
    <location>
        <begin position="84"/>
        <end position="131"/>
    </location>
</feature>
<dbReference type="Pfam" id="PF05699">
    <property type="entry name" value="Dimer_Tnp_hAT"/>
    <property type="match status" value="1"/>
</dbReference>
<feature type="compositionally biased region" description="Acidic residues" evidence="1">
    <location>
        <begin position="47"/>
        <end position="58"/>
    </location>
</feature>
<dbReference type="VEuPathDB" id="FungiDB:PSTT_10316"/>
<organism evidence="3 4">
    <name type="scientific">Puccinia striiformis</name>
    <dbReference type="NCBI Taxonomy" id="27350"/>
    <lineage>
        <taxon>Eukaryota</taxon>
        <taxon>Fungi</taxon>
        <taxon>Dikarya</taxon>
        <taxon>Basidiomycota</taxon>
        <taxon>Pucciniomycotina</taxon>
        <taxon>Pucciniomycetes</taxon>
        <taxon>Pucciniales</taxon>
        <taxon>Pucciniaceae</taxon>
        <taxon>Puccinia</taxon>
    </lineage>
</organism>
<feature type="region of interest" description="Disordered" evidence="1">
    <location>
        <begin position="32"/>
        <end position="58"/>
    </location>
</feature>
<reference evidence="4" key="2">
    <citation type="journal article" date="2018" name="BMC Genomics">
        <title>Genomic insights into host adaptation between the wheat stripe rust pathogen (Puccinia striiformis f. sp. tritici) and the barley stripe rust pathogen (Puccinia striiformis f. sp. hordei).</title>
        <authorList>
            <person name="Xia C."/>
            <person name="Wang M."/>
            <person name="Yin C."/>
            <person name="Cornejo O.E."/>
            <person name="Hulbert S.H."/>
            <person name="Chen X."/>
        </authorList>
    </citation>
    <scope>NUCLEOTIDE SEQUENCE [LARGE SCALE GENOMIC DNA]</scope>
    <source>
        <strain evidence="4">93TX-2</strain>
    </source>
</reference>
<dbReference type="VEuPathDB" id="FungiDB:PSHT_03020"/>
<dbReference type="EMBL" id="PKSM01000027">
    <property type="protein sequence ID" value="POW20948.1"/>
    <property type="molecule type" value="Genomic_DNA"/>
</dbReference>
<protein>
    <recommendedName>
        <fullName evidence="2">HAT C-terminal dimerisation domain-containing protein</fullName>
    </recommendedName>
</protein>
<sequence length="133" mass="15049">MLFTSRFGTHVNRIRELIQLKFNIRESHIQLLQPNTPPINNPPSNTNDDDNEDLESDGEEFNFYPKEADAVEINTELERYNNGVFPMDKKGCVLGWWKVHCKDFPILGSLARDYLACAASSAAVEQTFSAAAQ</sequence>
<dbReference type="InterPro" id="IPR012337">
    <property type="entry name" value="RNaseH-like_sf"/>
</dbReference>
<dbReference type="OrthoDB" id="3243659at2759"/>
<dbReference type="AlphaFoldDB" id="A0A2S4WGV9"/>
<dbReference type="InterPro" id="IPR008906">
    <property type="entry name" value="HATC_C_dom"/>
</dbReference>
<reference evidence="4" key="3">
    <citation type="journal article" date="2018" name="Mol. Plant Microbe Interact.">
        <title>Genome sequence resources for the wheat stripe rust pathogen (Puccinia striiformis f. sp. tritici) and the barley stripe rust pathogen (Puccinia striiformis f. sp. hordei).</title>
        <authorList>
            <person name="Xia C."/>
            <person name="Wang M."/>
            <person name="Yin C."/>
            <person name="Cornejo O.E."/>
            <person name="Hulbert S.H."/>
            <person name="Chen X."/>
        </authorList>
    </citation>
    <scope>NUCLEOTIDE SEQUENCE [LARGE SCALE GENOMIC DNA]</scope>
    <source>
        <strain evidence="4">93TX-2</strain>
    </source>
</reference>
<dbReference type="Proteomes" id="UP000238274">
    <property type="component" value="Unassembled WGS sequence"/>
</dbReference>
<name>A0A2S4WGV9_9BASI</name>
<evidence type="ECO:0000313" key="4">
    <source>
        <dbReference type="Proteomes" id="UP000238274"/>
    </source>
</evidence>
<evidence type="ECO:0000259" key="2">
    <source>
        <dbReference type="Pfam" id="PF05699"/>
    </source>
</evidence>
<comment type="caution">
    <text evidence="3">The sequence shown here is derived from an EMBL/GenBank/DDBJ whole genome shotgun (WGS) entry which is preliminary data.</text>
</comment>
<evidence type="ECO:0000313" key="3">
    <source>
        <dbReference type="EMBL" id="POW20948.1"/>
    </source>
</evidence>
<keyword evidence="4" id="KW-1185">Reference proteome</keyword>